<feature type="transmembrane region" description="Helical" evidence="1">
    <location>
        <begin position="173"/>
        <end position="192"/>
    </location>
</feature>
<accession>A0ABD6AUA6</accession>
<protein>
    <submittedName>
        <fullName evidence="2">Uncharacterized protein</fullName>
    </submittedName>
</protein>
<feature type="transmembrane region" description="Helical" evidence="1">
    <location>
        <begin position="132"/>
        <end position="161"/>
    </location>
</feature>
<evidence type="ECO:0000313" key="2">
    <source>
        <dbReference type="EMBL" id="MFD1513337.1"/>
    </source>
</evidence>
<evidence type="ECO:0000256" key="1">
    <source>
        <dbReference type="SAM" id="Phobius"/>
    </source>
</evidence>
<gene>
    <name evidence="2" type="ORF">ACFSBT_08610</name>
</gene>
<keyword evidence="1" id="KW-0472">Membrane</keyword>
<evidence type="ECO:0000313" key="3">
    <source>
        <dbReference type="Proteomes" id="UP001597187"/>
    </source>
</evidence>
<comment type="caution">
    <text evidence="2">The sequence shown here is derived from an EMBL/GenBank/DDBJ whole genome shotgun (WGS) entry which is preliminary data.</text>
</comment>
<feature type="transmembrane region" description="Helical" evidence="1">
    <location>
        <begin position="97"/>
        <end position="120"/>
    </location>
</feature>
<keyword evidence="3" id="KW-1185">Reference proteome</keyword>
<dbReference type="Proteomes" id="UP001597187">
    <property type="component" value="Unassembled WGS sequence"/>
</dbReference>
<organism evidence="2 3">
    <name type="scientific">Halomarina rubra</name>
    <dbReference type="NCBI Taxonomy" id="2071873"/>
    <lineage>
        <taxon>Archaea</taxon>
        <taxon>Methanobacteriati</taxon>
        <taxon>Methanobacteriota</taxon>
        <taxon>Stenosarchaea group</taxon>
        <taxon>Halobacteria</taxon>
        <taxon>Halobacteriales</taxon>
        <taxon>Natronomonadaceae</taxon>
        <taxon>Halomarina</taxon>
    </lineage>
</organism>
<name>A0ABD6AUA6_9EURY</name>
<sequence length="209" mass="21008">MSGANRVRRALGGVSLPTRLDDWRLAARTARLVLTVPLYAVVALVAAVLALSVFVLAQNLTVVGDVVGGGLSGLPVATRLEILAELYPFVGTSFDPLAGAAVLALATLTGVNLAMVAYHVREHGLTVSGSGGGLAAVVLGTLGAGCAACGTAVLAGVLSLVGVGGLSFLPLEGLEFALVGLLAVLLSTYWLADGMRGGEINGCPVDVYR</sequence>
<dbReference type="RefSeq" id="WP_250873290.1">
    <property type="nucleotide sequence ID" value="NZ_JALXFV010000003.1"/>
</dbReference>
<reference evidence="2 3" key="1">
    <citation type="journal article" date="2019" name="Int. J. Syst. Evol. Microbiol.">
        <title>The Global Catalogue of Microorganisms (GCM) 10K type strain sequencing project: providing services to taxonomists for standard genome sequencing and annotation.</title>
        <authorList>
            <consortium name="The Broad Institute Genomics Platform"/>
            <consortium name="The Broad Institute Genome Sequencing Center for Infectious Disease"/>
            <person name="Wu L."/>
            <person name="Ma J."/>
        </authorList>
    </citation>
    <scope>NUCLEOTIDE SEQUENCE [LARGE SCALE GENOMIC DNA]</scope>
    <source>
        <strain evidence="2 3">CGMCC 1.12563</strain>
    </source>
</reference>
<proteinExistence type="predicted"/>
<feature type="transmembrane region" description="Helical" evidence="1">
    <location>
        <begin position="32"/>
        <end position="57"/>
    </location>
</feature>
<keyword evidence="1" id="KW-0812">Transmembrane</keyword>
<keyword evidence="1" id="KW-1133">Transmembrane helix</keyword>
<dbReference type="EMBL" id="JBHUDC010000003">
    <property type="protein sequence ID" value="MFD1513337.1"/>
    <property type="molecule type" value="Genomic_DNA"/>
</dbReference>
<dbReference type="AlphaFoldDB" id="A0ABD6AUA6"/>